<dbReference type="AlphaFoldDB" id="A0AAE3UCP3"/>
<dbReference type="PANTHER" id="PTHR32487:SF0">
    <property type="entry name" value="3-OXO-DELTA(4,5)-STEROID 5-BETA-REDUCTASE"/>
    <property type="match status" value="1"/>
</dbReference>
<organism evidence="2 3">
    <name type="scientific">Xanthocytophaga flava</name>
    <dbReference type="NCBI Taxonomy" id="3048013"/>
    <lineage>
        <taxon>Bacteria</taxon>
        <taxon>Pseudomonadati</taxon>
        <taxon>Bacteroidota</taxon>
        <taxon>Cytophagia</taxon>
        <taxon>Cytophagales</taxon>
        <taxon>Rhodocytophagaceae</taxon>
        <taxon>Xanthocytophaga</taxon>
    </lineage>
</organism>
<dbReference type="RefSeq" id="WP_313987017.1">
    <property type="nucleotide sequence ID" value="NZ_JASJOS010000017.1"/>
</dbReference>
<name>A0AAE3UCP3_9BACT</name>
<proteinExistence type="predicted"/>
<dbReference type="InterPro" id="IPR055222">
    <property type="entry name" value="PRISE-like_Rossmann-fold"/>
</dbReference>
<dbReference type="Pfam" id="PF22917">
    <property type="entry name" value="PRISE"/>
    <property type="match status" value="1"/>
</dbReference>
<protein>
    <submittedName>
        <fullName evidence="2">SDR family oxidoreductase</fullName>
    </submittedName>
</protein>
<dbReference type="PANTHER" id="PTHR32487">
    <property type="entry name" value="3-OXO-DELTA(4,5)-STEROID 5-BETA-REDUCTASE"/>
    <property type="match status" value="1"/>
</dbReference>
<evidence type="ECO:0000313" key="3">
    <source>
        <dbReference type="Proteomes" id="UP001241110"/>
    </source>
</evidence>
<feature type="domain" description="PRISE-like Rossmann-fold" evidence="1">
    <location>
        <begin position="28"/>
        <end position="353"/>
    </location>
</feature>
<comment type="caution">
    <text evidence="2">The sequence shown here is derived from an EMBL/GenBank/DDBJ whole genome shotgun (WGS) entry which is preliminary data.</text>
</comment>
<evidence type="ECO:0000313" key="2">
    <source>
        <dbReference type="EMBL" id="MDJ1485029.1"/>
    </source>
</evidence>
<dbReference type="InterPro" id="IPR036291">
    <property type="entry name" value="NAD(P)-bd_dom_sf"/>
</dbReference>
<evidence type="ECO:0000259" key="1">
    <source>
        <dbReference type="Pfam" id="PF22917"/>
    </source>
</evidence>
<reference evidence="2" key="1">
    <citation type="submission" date="2023-05" db="EMBL/GenBank/DDBJ databases">
        <authorList>
            <person name="Zhang X."/>
        </authorList>
    </citation>
    <scope>NUCLEOTIDE SEQUENCE</scope>
    <source>
        <strain evidence="2">YF14B1</strain>
    </source>
</reference>
<dbReference type="EMBL" id="JASJOS010000017">
    <property type="protein sequence ID" value="MDJ1485029.1"/>
    <property type="molecule type" value="Genomic_DNA"/>
</dbReference>
<dbReference type="SUPFAM" id="SSF51735">
    <property type="entry name" value="NAD(P)-binding Rossmann-fold domains"/>
    <property type="match status" value="1"/>
</dbReference>
<accession>A0AAE3UCP3</accession>
<dbReference type="Gene3D" id="3.40.50.720">
    <property type="entry name" value="NAD(P)-binding Rossmann-like Domain"/>
    <property type="match status" value="1"/>
</dbReference>
<sequence length="355" mass="40349">MERVNIALVVGGNGIIGRNTTRYLESAGNWKKVIVTSNRPLDYETTALTVQIDLRDPSSLDRQAAILAEVTHVFYAAYVEHQSLAEQTSDNLLLLQNLVKGLERHAPAFKHITFIQGGKAYGAHLGKYKTPALESDARHFPPNFYYSQQDYLIRQSSGKQWNWTAVRPDVMVGYAVGNPMNMANLIAVYATLCRELDVPFRFPGSDKAFDVLVNITDAEILAKGMEFAALNQECYGKIYNVTNGDIFRWRQLWPAIADYFGVSTADPITFDLATYMADKEIVWQDIVNRHNLKPYTISNLANWPFGDFIFNVEADAFFDVNKFRRAGFHHMHKPSIDSFLKTFDELKAERIIPNY</sequence>
<dbReference type="Proteomes" id="UP001241110">
    <property type="component" value="Unassembled WGS sequence"/>
</dbReference>
<dbReference type="CDD" id="cd08948">
    <property type="entry name" value="5beta-POR_like_SDR_a"/>
    <property type="match status" value="1"/>
</dbReference>
<gene>
    <name evidence="2" type="ORF">QNI16_31315</name>
</gene>